<dbReference type="RefSeq" id="WP_183971480.1">
    <property type="nucleotide sequence ID" value="NZ_JACIBY010000001.1"/>
</dbReference>
<protein>
    <submittedName>
        <fullName evidence="1">Uncharacterized protein</fullName>
    </submittedName>
</protein>
<keyword evidence="2" id="KW-1185">Reference proteome</keyword>
<gene>
    <name evidence="1" type="ORF">FHS57_000688</name>
</gene>
<evidence type="ECO:0000313" key="2">
    <source>
        <dbReference type="Proteomes" id="UP000541352"/>
    </source>
</evidence>
<proteinExistence type="predicted"/>
<sequence length="75" mass="8726">MEQVLENEDWTLRVSRLLDLIKRSLEAIERHKAANSPDFIVEQYQHLRDEHLAELDELLQGSNMTIQLRNVGNAA</sequence>
<organism evidence="1 2">
    <name type="scientific">Runella defluvii</name>
    <dbReference type="NCBI Taxonomy" id="370973"/>
    <lineage>
        <taxon>Bacteria</taxon>
        <taxon>Pseudomonadati</taxon>
        <taxon>Bacteroidota</taxon>
        <taxon>Cytophagia</taxon>
        <taxon>Cytophagales</taxon>
        <taxon>Spirosomataceae</taxon>
        <taxon>Runella</taxon>
    </lineage>
</organism>
<name>A0A7W5ZGE4_9BACT</name>
<reference evidence="1 2" key="1">
    <citation type="submission" date="2020-08" db="EMBL/GenBank/DDBJ databases">
        <title>Genomic Encyclopedia of Type Strains, Phase IV (KMG-IV): sequencing the most valuable type-strain genomes for metagenomic binning, comparative biology and taxonomic classification.</title>
        <authorList>
            <person name="Goeker M."/>
        </authorList>
    </citation>
    <scope>NUCLEOTIDE SEQUENCE [LARGE SCALE GENOMIC DNA]</scope>
    <source>
        <strain evidence="1 2">DSM 17976</strain>
    </source>
</reference>
<dbReference type="Proteomes" id="UP000541352">
    <property type="component" value="Unassembled WGS sequence"/>
</dbReference>
<dbReference type="AlphaFoldDB" id="A0A7W5ZGE4"/>
<evidence type="ECO:0000313" key="1">
    <source>
        <dbReference type="EMBL" id="MBB3836706.1"/>
    </source>
</evidence>
<accession>A0A7W5ZGE4</accession>
<dbReference type="EMBL" id="JACIBY010000001">
    <property type="protein sequence ID" value="MBB3836706.1"/>
    <property type="molecule type" value="Genomic_DNA"/>
</dbReference>
<comment type="caution">
    <text evidence="1">The sequence shown here is derived from an EMBL/GenBank/DDBJ whole genome shotgun (WGS) entry which is preliminary data.</text>
</comment>